<evidence type="ECO:0000259" key="5">
    <source>
        <dbReference type="Pfam" id="PF02463"/>
    </source>
</evidence>
<evidence type="ECO:0000256" key="1">
    <source>
        <dbReference type="ARBA" id="ARBA00010171"/>
    </source>
</evidence>
<feature type="domain" description="RecF/RecN/SMC N-terminal" evidence="5">
    <location>
        <begin position="21"/>
        <end position="1007"/>
    </location>
</feature>
<organism evidence="6 7">
    <name type="scientific">Cercopithifilaria johnstoni</name>
    <dbReference type="NCBI Taxonomy" id="2874296"/>
    <lineage>
        <taxon>Eukaryota</taxon>
        <taxon>Metazoa</taxon>
        <taxon>Ecdysozoa</taxon>
        <taxon>Nematoda</taxon>
        <taxon>Chromadorea</taxon>
        <taxon>Rhabditida</taxon>
        <taxon>Spirurina</taxon>
        <taxon>Spiruromorpha</taxon>
        <taxon>Filarioidea</taxon>
        <taxon>Onchocercidae</taxon>
        <taxon>Cercopithifilaria</taxon>
    </lineage>
</organism>
<keyword evidence="3 4" id="KW-0175">Coiled coil</keyword>
<dbReference type="GO" id="GO:0003697">
    <property type="term" value="F:single-stranded DNA binding"/>
    <property type="evidence" value="ECO:0007669"/>
    <property type="project" value="TreeGrafter"/>
</dbReference>
<sequence>MNVNKQQKTVEATENFPDGSITRIIFKNFLTYEYMDIFPGPNLNVIIGPNGTGKSTIMCGLCLAVGGTPRLLGRSELLADYIKHGLEKGSVKVFIRDSKLGKDRTLSIVLHRSGCSDYFVDDEKVTQTKLRDIVESYNIQIDNPCTFLAQDKVKSFAEQKSYGLLKNTEKAVGKKLVDLHKSIYHMRFTHSPFSHTKYLEERLNSVQSELKTLVPLIENYRRRETMRERIRLLQCKQLYLEYLEAEMVAHERIHYKRMKEQELEETKKAMLPIKNLLEQQKIVNEKYKREERNAMDGLLTVQKETEKLLAIESVDESVLSAKKDYEQAKKEYDEWEEKLSAARTEHNLLEEKLAVAEREFMSMENENSAIKKEYLEWNIKEEELDKQKSVLSNKIGEIDSKIRTVMEAIDADQQSFRKKFVVLKGNGREMKCGEAWQWYESQKEKFRHPVFVPLLFMSLVSDDAAVYLENIIAHRDLLMFIFRCKEDELLLTDKRHPWKINSCIISDNEIAHFQKQEAMPAHLCSLGFTYMASNLYTAPDPVKAYLNSVASLHKIPIGTQMTESRLDEVCEALKNSHRLFLTNSLRVRISISRYSGNLSVRTEALRTSLRLLVVHTAVPKSNARSLSELEKQLAKLKELANEMRLARENIGQTEKNIAQGRERCRRKMDVIIKKRDARNIISNQLRSRAARVQAIENDKPDLNVAAQNFQKVKNEIITKSFERAEKIAKLMARKKLLIQNALFATLSAKKVLKDLDTLQKRLNHFEEEYESKSDAIRHTEITVKLAMQRVREDKRRLYESVGIEDSSASEAAEALEILKAGFDFHAIPNTKEEIQIEMAREQGKLDALHSEGEKKDIERFEKLTRKRESLIKETTARKKDVDEWENKLNGSLEQWLLQLESVVGKLNQHFSSFFENMGCSGEVHLQKPDDKLDILKYGIIVTAKFREGERLRQLTHQTQSGGERSVITMLYILALQKLTIVPFRCVDEINQGMDPKNEKIVFNMIVDMLSKDNDLTKTQYFILTPKLVPDLKFNQKTKIHCIYSGGKLTKRNSWSVSGFLDSIRNRQIIIDS</sequence>
<dbReference type="OrthoDB" id="10254973at2759"/>
<dbReference type="InterPro" id="IPR027417">
    <property type="entry name" value="P-loop_NTPase"/>
</dbReference>
<dbReference type="GO" id="GO:0030915">
    <property type="term" value="C:Smc5-Smc6 complex"/>
    <property type="evidence" value="ECO:0007669"/>
    <property type="project" value="TreeGrafter"/>
</dbReference>
<dbReference type="InterPro" id="IPR003395">
    <property type="entry name" value="RecF/RecN/SMC_N"/>
</dbReference>
<dbReference type="PANTHER" id="PTHR45916">
    <property type="entry name" value="STRUCTURAL MAINTENANCE OF CHROMOSOMES PROTEIN 5"/>
    <property type="match status" value="1"/>
</dbReference>
<dbReference type="GO" id="GO:0005634">
    <property type="term" value="C:nucleus"/>
    <property type="evidence" value="ECO:0007669"/>
    <property type="project" value="TreeGrafter"/>
</dbReference>
<dbReference type="AlphaFoldDB" id="A0A8J2Q8Y2"/>
<dbReference type="GO" id="GO:0000724">
    <property type="term" value="P:double-strand break repair via homologous recombination"/>
    <property type="evidence" value="ECO:0007669"/>
    <property type="project" value="TreeGrafter"/>
</dbReference>
<dbReference type="Gene3D" id="3.40.50.300">
    <property type="entry name" value="P-loop containing nucleotide triphosphate hydrolases"/>
    <property type="match status" value="2"/>
</dbReference>
<comment type="caution">
    <text evidence="6">The sequence shown here is derived from an EMBL/GenBank/DDBJ whole genome shotgun (WGS) entry which is preliminary data.</text>
</comment>
<evidence type="ECO:0000256" key="3">
    <source>
        <dbReference type="ARBA" id="ARBA00023054"/>
    </source>
</evidence>
<evidence type="ECO:0000256" key="4">
    <source>
        <dbReference type="SAM" id="Coils"/>
    </source>
</evidence>
<dbReference type="Proteomes" id="UP000746747">
    <property type="component" value="Unassembled WGS sequence"/>
</dbReference>
<feature type="coiled-coil region" evidence="4">
    <location>
        <begin position="748"/>
        <end position="775"/>
    </location>
</feature>
<evidence type="ECO:0000313" key="7">
    <source>
        <dbReference type="Proteomes" id="UP000746747"/>
    </source>
</evidence>
<proteinExistence type="inferred from homology"/>
<dbReference type="SUPFAM" id="SSF52540">
    <property type="entry name" value="P-loop containing nucleoside triphosphate hydrolases"/>
    <property type="match status" value="1"/>
</dbReference>
<gene>
    <name evidence="6" type="ORF">CJOHNSTONI_LOCUS8861</name>
</gene>
<feature type="coiled-coil region" evidence="4">
    <location>
        <begin position="273"/>
        <end position="373"/>
    </location>
</feature>
<comment type="similarity">
    <text evidence="1">Belongs to the SMC family. SMC5 subfamily.</text>
</comment>
<protein>
    <recommendedName>
        <fullName evidence="2">Structural maintenance of chromosomes protein 5</fullName>
    </recommendedName>
</protein>
<dbReference type="Pfam" id="PF02463">
    <property type="entry name" value="SMC_N"/>
    <property type="match status" value="1"/>
</dbReference>
<reference evidence="6" key="1">
    <citation type="submission" date="2021-09" db="EMBL/GenBank/DDBJ databases">
        <authorList>
            <consortium name="Pathogen Informatics"/>
        </authorList>
    </citation>
    <scope>NUCLEOTIDE SEQUENCE</scope>
</reference>
<accession>A0A8J2Q8Y2</accession>
<feature type="coiled-coil region" evidence="4">
    <location>
        <begin position="622"/>
        <end position="656"/>
    </location>
</feature>
<evidence type="ECO:0000313" key="6">
    <source>
        <dbReference type="EMBL" id="CAG9539246.1"/>
    </source>
</evidence>
<name>A0A8J2Q8Y2_9BILA</name>
<dbReference type="PANTHER" id="PTHR45916:SF1">
    <property type="entry name" value="STRUCTURAL MAINTENANCE OF CHROMOSOMES PROTEIN 5"/>
    <property type="match status" value="1"/>
</dbReference>
<evidence type="ECO:0000256" key="2">
    <source>
        <dbReference type="ARBA" id="ARBA00018687"/>
    </source>
</evidence>
<keyword evidence="7" id="KW-1185">Reference proteome</keyword>
<dbReference type="EMBL" id="CAKAEH010001759">
    <property type="protein sequence ID" value="CAG9539246.1"/>
    <property type="molecule type" value="Genomic_DNA"/>
</dbReference>